<comment type="caution">
    <text evidence="1">The sequence shown here is derived from an EMBL/GenBank/DDBJ whole genome shotgun (WGS) entry which is preliminary data.</text>
</comment>
<evidence type="ECO:0000313" key="1">
    <source>
        <dbReference type="EMBL" id="RMI44519.1"/>
    </source>
</evidence>
<protein>
    <recommendedName>
        <fullName evidence="3">Type I-E CRISPR-associated protein Cse2/CasB</fullName>
    </recommendedName>
</protein>
<evidence type="ECO:0000313" key="2">
    <source>
        <dbReference type="Proteomes" id="UP000282674"/>
    </source>
</evidence>
<organism evidence="1 2">
    <name type="scientific">Actinomadura harenae</name>
    <dbReference type="NCBI Taxonomy" id="2483351"/>
    <lineage>
        <taxon>Bacteria</taxon>
        <taxon>Bacillati</taxon>
        <taxon>Actinomycetota</taxon>
        <taxon>Actinomycetes</taxon>
        <taxon>Streptosporangiales</taxon>
        <taxon>Thermomonosporaceae</taxon>
        <taxon>Actinomadura</taxon>
    </lineage>
</organism>
<sequence length="183" mass="20676">MTGPNGQETVESDAARLTAWLMTLVFDRRYGDLAQLRRVTASSSTRYQAGWFAADQDKREVFEQVAFLFAVYHRGVGTPTRGHGSFGEAARRIGRPAARGPEDPGATRLVDRIVSSRRVPWRHLQHGVARLRACEQRPPSWTELAVDLDRWNDRRARVAYRWAVDFHEPRSQSPTSGQKGSST</sequence>
<dbReference type="OrthoDB" id="4175696at2"/>
<dbReference type="Gene3D" id="1.10.520.40">
    <property type="entry name" value="CRISPR-associated protein Cse2"/>
    <property type="match status" value="1"/>
</dbReference>
<reference evidence="1 2" key="1">
    <citation type="submission" date="2018-10" db="EMBL/GenBank/DDBJ databases">
        <title>Isolation from soil.</title>
        <authorList>
            <person name="Hu J."/>
        </authorList>
    </citation>
    <scope>NUCLEOTIDE SEQUENCE [LARGE SCALE GENOMIC DNA]</scope>
    <source>
        <strain evidence="1 2">NEAU-Ht49</strain>
    </source>
</reference>
<dbReference type="RefSeq" id="WP_122194581.1">
    <property type="nucleotide sequence ID" value="NZ_JBHSKC010000006.1"/>
</dbReference>
<proteinExistence type="predicted"/>
<dbReference type="EMBL" id="RFFG01000018">
    <property type="protein sequence ID" value="RMI44519.1"/>
    <property type="molecule type" value="Genomic_DNA"/>
</dbReference>
<dbReference type="Proteomes" id="UP000282674">
    <property type="component" value="Unassembled WGS sequence"/>
</dbReference>
<name>A0A3M2M4J6_9ACTN</name>
<dbReference type="AlphaFoldDB" id="A0A3M2M4J6"/>
<accession>A0A3M2M4J6</accession>
<gene>
    <name evidence="1" type="ORF">EBO15_12830</name>
</gene>
<keyword evidence="2" id="KW-1185">Reference proteome</keyword>
<dbReference type="InterPro" id="IPR013382">
    <property type="entry name" value="CRISPR-assoc_prot_Cse2"/>
</dbReference>
<dbReference type="NCBIfam" id="TIGR02548">
    <property type="entry name" value="casB_cse2"/>
    <property type="match status" value="1"/>
</dbReference>
<dbReference type="InterPro" id="IPR038287">
    <property type="entry name" value="Cse2_sf"/>
</dbReference>
<dbReference type="Pfam" id="PF09485">
    <property type="entry name" value="CRISPR_Cse2"/>
    <property type="match status" value="1"/>
</dbReference>
<evidence type="ECO:0008006" key="3">
    <source>
        <dbReference type="Google" id="ProtNLM"/>
    </source>
</evidence>